<dbReference type="GO" id="GO:0019287">
    <property type="term" value="P:isopentenyl diphosphate biosynthetic process, mevalonate pathway"/>
    <property type="evidence" value="ECO:0007669"/>
    <property type="project" value="UniProtKB-UniPathway"/>
</dbReference>
<dbReference type="OrthoDB" id="1522677at2"/>
<dbReference type="UniPathway" id="UPA00057">
    <property type="reaction ID" value="UER00098"/>
</dbReference>
<comment type="caution">
    <text evidence="11">The sequence shown here is derived from an EMBL/GenBank/DDBJ whole genome shotgun (WGS) entry which is preliminary data.</text>
</comment>
<dbReference type="Proteomes" id="UP000267077">
    <property type="component" value="Unassembled WGS sequence"/>
</dbReference>
<name>A0A432LUY6_9GAMM</name>
<evidence type="ECO:0000256" key="9">
    <source>
        <dbReference type="ARBA" id="ARBA00029438"/>
    </source>
</evidence>
<evidence type="ECO:0000259" key="10">
    <source>
        <dbReference type="Pfam" id="PF00288"/>
    </source>
</evidence>
<evidence type="ECO:0000256" key="2">
    <source>
        <dbReference type="ARBA" id="ARBA00022516"/>
    </source>
</evidence>
<dbReference type="GO" id="GO:0004496">
    <property type="term" value="F:mevalonate kinase activity"/>
    <property type="evidence" value="ECO:0007669"/>
    <property type="project" value="InterPro"/>
</dbReference>
<dbReference type="InterPro" id="IPR006204">
    <property type="entry name" value="GHMP_kinase_N_dom"/>
</dbReference>
<evidence type="ECO:0000256" key="6">
    <source>
        <dbReference type="ARBA" id="ARBA00022840"/>
    </source>
</evidence>
<evidence type="ECO:0000256" key="8">
    <source>
        <dbReference type="ARBA" id="ARBA00023098"/>
    </source>
</evidence>
<dbReference type="PRINTS" id="PR00959">
    <property type="entry name" value="MEVGALKINASE"/>
</dbReference>
<keyword evidence="12" id="KW-1185">Reference proteome</keyword>
<proteinExistence type="predicted"/>
<keyword evidence="3" id="KW-0808">Transferase</keyword>
<dbReference type="AlphaFoldDB" id="A0A432LUY6"/>
<reference evidence="11 12" key="1">
    <citation type="submission" date="2018-12" db="EMBL/GenBank/DDBJ databases">
        <title>Dyella dinghuensis sp. nov. DHOA06 and Dyella choica sp. nov. 4M-K27, isolated from forest soil.</title>
        <authorList>
            <person name="Qiu L.-H."/>
            <person name="Gao Z.-H."/>
        </authorList>
    </citation>
    <scope>NUCLEOTIDE SEQUENCE [LARGE SCALE GENOMIC DNA]</scope>
    <source>
        <strain evidence="11 12">DHOA06</strain>
    </source>
</reference>
<protein>
    <recommendedName>
        <fullName evidence="10">GHMP kinase N-terminal domain-containing protein</fullName>
    </recommendedName>
</protein>
<dbReference type="GO" id="GO:0005829">
    <property type="term" value="C:cytosol"/>
    <property type="evidence" value="ECO:0007669"/>
    <property type="project" value="TreeGrafter"/>
</dbReference>
<evidence type="ECO:0000256" key="1">
    <source>
        <dbReference type="ARBA" id="ARBA00022490"/>
    </source>
</evidence>
<dbReference type="InterPro" id="IPR014721">
    <property type="entry name" value="Ribsml_uS5_D2-typ_fold_subgr"/>
</dbReference>
<evidence type="ECO:0000256" key="7">
    <source>
        <dbReference type="ARBA" id="ARBA00022842"/>
    </source>
</evidence>
<keyword evidence="7" id="KW-0460">Magnesium</keyword>
<dbReference type="EMBL" id="RYZR01000005">
    <property type="protein sequence ID" value="RUL64404.1"/>
    <property type="molecule type" value="Genomic_DNA"/>
</dbReference>
<dbReference type="RefSeq" id="WP_126673684.1">
    <property type="nucleotide sequence ID" value="NZ_RYZR01000005.1"/>
</dbReference>
<dbReference type="SUPFAM" id="SSF55060">
    <property type="entry name" value="GHMP Kinase, C-terminal domain"/>
    <property type="match status" value="1"/>
</dbReference>
<keyword evidence="1" id="KW-0963">Cytoplasm</keyword>
<keyword evidence="2" id="KW-0444">Lipid biosynthesis</keyword>
<dbReference type="Gene3D" id="3.30.70.890">
    <property type="entry name" value="GHMP kinase, C-terminal domain"/>
    <property type="match status" value="1"/>
</dbReference>
<dbReference type="Gene3D" id="3.30.230.10">
    <property type="match status" value="1"/>
</dbReference>
<dbReference type="InterPro" id="IPR020568">
    <property type="entry name" value="Ribosomal_Su5_D2-typ_SF"/>
</dbReference>
<comment type="pathway">
    <text evidence="9">Isoprenoid biosynthesis; isopentenyl diphosphate biosynthesis via mevalonate pathway; isopentenyl diphosphate from (R)-mevalonate: step 1/3.</text>
</comment>
<evidence type="ECO:0000313" key="11">
    <source>
        <dbReference type="EMBL" id="RUL64404.1"/>
    </source>
</evidence>
<evidence type="ECO:0000313" key="12">
    <source>
        <dbReference type="Proteomes" id="UP000267077"/>
    </source>
</evidence>
<keyword evidence="5" id="KW-0418">Kinase</keyword>
<accession>A0A432LUY6</accession>
<gene>
    <name evidence="11" type="ORF">EKH79_10245</name>
</gene>
<sequence>MMEITASAPGKQVLLGDYAVLEGAPALVLAVNRRAEARIVSRDDGVCDVYAPDLDVAAARISIDGDGTLQWQCDKATAAKLTLIEHVWNDLRSEGLAPPLAGGFSIHLDTSGFFYGDGASRVKLGLGSSAALTVALASALATYAGHSEAMGDPVQWTRRLYRMHGGWQSGRGSGVDVAAGVAGGLISYQLAGHDHVPSFKHETWPLPGVHSLFVWSGQAVSTSHSLRHLSQWRTANETKYAFHMQQLGTISAAAVDALRAKKAQSFIGLTNDYAAALQSFGEACGLEIYSPAQKSLLEMAVRANVSFKPCGAGGDFGVVFADDPERLATFERAIVAAGMQVIPLPLELHGVSCHMRQT</sequence>
<dbReference type="PANTHER" id="PTHR43290">
    <property type="entry name" value="MEVALONATE KINASE"/>
    <property type="match status" value="1"/>
</dbReference>
<keyword evidence="8" id="KW-0443">Lipid metabolism</keyword>
<evidence type="ECO:0000256" key="5">
    <source>
        <dbReference type="ARBA" id="ARBA00022777"/>
    </source>
</evidence>
<dbReference type="InterPro" id="IPR036554">
    <property type="entry name" value="GHMP_kinase_C_sf"/>
</dbReference>
<dbReference type="SUPFAM" id="SSF54211">
    <property type="entry name" value="Ribosomal protein S5 domain 2-like"/>
    <property type="match status" value="1"/>
</dbReference>
<organism evidence="11 12">
    <name type="scientific">Dyella dinghuensis</name>
    <dbReference type="NCBI Taxonomy" id="1920169"/>
    <lineage>
        <taxon>Bacteria</taxon>
        <taxon>Pseudomonadati</taxon>
        <taxon>Pseudomonadota</taxon>
        <taxon>Gammaproteobacteria</taxon>
        <taxon>Lysobacterales</taxon>
        <taxon>Rhodanobacteraceae</taxon>
        <taxon>Dyella</taxon>
    </lineage>
</organism>
<keyword evidence="4" id="KW-0547">Nucleotide-binding</keyword>
<feature type="domain" description="GHMP kinase N-terminal" evidence="10">
    <location>
        <begin position="121"/>
        <end position="184"/>
    </location>
</feature>
<keyword evidence="6" id="KW-0067">ATP-binding</keyword>
<dbReference type="GO" id="GO:0005524">
    <property type="term" value="F:ATP binding"/>
    <property type="evidence" value="ECO:0007669"/>
    <property type="project" value="UniProtKB-KW"/>
</dbReference>
<dbReference type="InterPro" id="IPR006205">
    <property type="entry name" value="Mev_gal_kin"/>
</dbReference>
<evidence type="ECO:0000256" key="4">
    <source>
        <dbReference type="ARBA" id="ARBA00022741"/>
    </source>
</evidence>
<dbReference type="Pfam" id="PF00288">
    <property type="entry name" value="GHMP_kinases_N"/>
    <property type="match status" value="1"/>
</dbReference>
<dbReference type="PANTHER" id="PTHR43290:SF2">
    <property type="entry name" value="MEVALONATE KINASE"/>
    <property type="match status" value="1"/>
</dbReference>
<evidence type="ECO:0000256" key="3">
    <source>
        <dbReference type="ARBA" id="ARBA00022679"/>
    </source>
</evidence>